<sequence length="266" mass="30569">MRLKRFTPTQKAFHALLMLSFLIQSVTGMARMYIETSWGQMLANTLGGYDNSLVIHKAVGIFMLILFVCHLIYAIFILSTRKLAKEDSLMPGRKDFRQFLSHMRWMIGGQAPRFDRWGYWEKFDYWAVFWGMVVLGVTGVMLYSPLDTSQYFKGWSLNVALWVHRIEAALAMLHVFLIHFAIAHLRRHNFPMDRAMFSGDTDLESVEEERPAWIDRLRVTGELDQRIVTDAPVISIVLSSIIGLSAVAMGIYLVVGGILNINFVNW</sequence>
<dbReference type="GO" id="GO:0020037">
    <property type="term" value="F:heme binding"/>
    <property type="evidence" value="ECO:0007669"/>
    <property type="project" value="TreeGrafter"/>
</dbReference>
<evidence type="ECO:0000256" key="1">
    <source>
        <dbReference type="ARBA" id="ARBA00004651"/>
    </source>
</evidence>
<evidence type="ECO:0000313" key="8">
    <source>
        <dbReference type="EMBL" id="SOB59425.1"/>
    </source>
</evidence>
<dbReference type="RefSeq" id="WP_097012293.1">
    <property type="nucleotide sequence ID" value="NZ_LT907975.1"/>
</dbReference>
<feature type="domain" description="Cytochrome b561 bacterial/Ni-hydrogenase" evidence="7">
    <location>
        <begin position="5"/>
        <end position="199"/>
    </location>
</feature>
<dbReference type="InterPro" id="IPR051542">
    <property type="entry name" value="Hydrogenase_cytochrome"/>
</dbReference>
<evidence type="ECO:0000256" key="2">
    <source>
        <dbReference type="ARBA" id="ARBA00022475"/>
    </source>
</evidence>
<protein>
    <submittedName>
        <fullName evidence="8">Deca-heme C-type cytochrome</fullName>
    </submittedName>
</protein>
<dbReference type="InterPro" id="IPR016174">
    <property type="entry name" value="Di-haem_cyt_TM"/>
</dbReference>
<feature type="transmembrane region" description="Helical" evidence="6">
    <location>
        <begin position="54"/>
        <end position="78"/>
    </location>
</feature>
<evidence type="ECO:0000256" key="4">
    <source>
        <dbReference type="ARBA" id="ARBA00022989"/>
    </source>
</evidence>
<evidence type="ECO:0000259" key="7">
    <source>
        <dbReference type="Pfam" id="PF01292"/>
    </source>
</evidence>
<dbReference type="SUPFAM" id="SSF81342">
    <property type="entry name" value="Transmembrane di-heme cytochromes"/>
    <property type="match status" value="1"/>
</dbReference>
<evidence type="ECO:0000313" key="9">
    <source>
        <dbReference type="Proteomes" id="UP000219215"/>
    </source>
</evidence>
<comment type="subcellular location">
    <subcellularLocation>
        <location evidence="1">Cell membrane</location>
        <topology evidence="1">Multi-pass membrane protein</topology>
    </subcellularLocation>
</comment>
<name>A0A2C8F9V2_9BACT</name>
<dbReference type="Proteomes" id="UP000219215">
    <property type="component" value="Chromosome DPRO"/>
</dbReference>
<gene>
    <name evidence="8" type="ORF">DPRO_2516</name>
</gene>
<accession>A0A2C8F9V2</accession>
<dbReference type="PANTHER" id="PTHR30485:SF0">
    <property type="entry name" value="NI_FE-HYDROGENASE 1 B-TYPE CYTOCHROME SUBUNIT-RELATED"/>
    <property type="match status" value="1"/>
</dbReference>
<feature type="transmembrane region" description="Helical" evidence="6">
    <location>
        <begin position="233"/>
        <end position="259"/>
    </location>
</feature>
<feature type="transmembrane region" description="Helical" evidence="6">
    <location>
        <begin position="12"/>
        <end position="34"/>
    </location>
</feature>
<dbReference type="InterPro" id="IPR011577">
    <property type="entry name" value="Cyt_b561_bac/Ni-Hgenase"/>
</dbReference>
<dbReference type="GO" id="GO:0009055">
    <property type="term" value="F:electron transfer activity"/>
    <property type="evidence" value="ECO:0007669"/>
    <property type="project" value="InterPro"/>
</dbReference>
<keyword evidence="5 6" id="KW-0472">Membrane</keyword>
<keyword evidence="2" id="KW-1003">Cell membrane</keyword>
<evidence type="ECO:0000256" key="5">
    <source>
        <dbReference type="ARBA" id="ARBA00023136"/>
    </source>
</evidence>
<evidence type="ECO:0000256" key="6">
    <source>
        <dbReference type="SAM" id="Phobius"/>
    </source>
</evidence>
<dbReference type="GO" id="GO:0005886">
    <property type="term" value="C:plasma membrane"/>
    <property type="evidence" value="ECO:0007669"/>
    <property type="project" value="UniProtKB-SubCell"/>
</dbReference>
<keyword evidence="3 6" id="KW-0812">Transmembrane</keyword>
<evidence type="ECO:0000256" key="3">
    <source>
        <dbReference type="ARBA" id="ARBA00022692"/>
    </source>
</evidence>
<keyword evidence="9" id="KW-1185">Reference proteome</keyword>
<keyword evidence="4 6" id="KW-1133">Transmembrane helix</keyword>
<dbReference type="Pfam" id="PF01292">
    <property type="entry name" value="Ni_hydr_CYTB"/>
    <property type="match status" value="1"/>
</dbReference>
<dbReference type="EMBL" id="LT907975">
    <property type="protein sequence ID" value="SOB59425.1"/>
    <property type="molecule type" value="Genomic_DNA"/>
</dbReference>
<dbReference type="KEGG" id="pprf:DPRO_2516"/>
<dbReference type="PANTHER" id="PTHR30485">
    <property type="entry name" value="NI/FE-HYDROGENASE 1 B-TYPE CYTOCHROME SUBUNIT"/>
    <property type="match status" value="1"/>
</dbReference>
<dbReference type="GO" id="GO:0022904">
    <property type="term" value="P:respiratory electron transport chain"/>
    <property type="evidence" value="ECO:0007669"/>
    <property type="project" value="InterPro"/>
</dbReference>
<reference evidence="9" key="1">
    <citation type="submission" date="2017-09" db="EMBL/GenBank/DDBJ databases">
        <authorList>
            <person name="Regsiter A."/>
            <person name="William W."/>
        </authorList>
    </citation>
    <scope>NUCLEOTIDE SEQUENCE [LARGE SCALE GENOMIC DNA]</scope>
    <source>
        <strain evidence="9">500-1</strain>
    </source>
</reference>
<organism evidence="8 9">
    <name type="scientific">Pseudodesulfovibrio profundus</name>
    <dbReference type="NCBI Taxonomy" id="57320"/>
    <lineage>
        <taxon>Bacteria</taxon>
        <taxon>Pseudomonadati</taxon>
        <taxon>Thermodesulfobacteriota</taxon>
        <taxon>Desulfovibrionia</taxon>
        <taxon>Desulfovibrionales</taxon>
        <taxon>Desulfovibrionaceae</taxon>
    </lineage>
</organism>
<dbReference type="OrthoDB" id="9814800at2"/>
<dbReference type="Gene3D" id="1.20.950.20">
    <property type="entry name" value="Transmembrane di-heme cytochromes, Chain C"/>
    <property type="match status" value="1"/>
</dbReference>
<feature type="transmembrane region" description="Helical" evidence="6">
    <location>
        <begin position="166"/>
        <end position="185"/>
    </location>
</feature>
<feature type="transmembrane region" description="Helical" evidence="6">
    <location>
        <begin position="123"/>
        <end position="146"/>
    </location>
</feature>
<dbReference type="AlphaFoldDB" id="A0A2C8F9V2"/>
<proteinExistence type="predicted"/>